<organism evidence="1 2">
    <name type="scientific">Morus notabilis</name>
    <dbReference type="NCBI Taxonomy" id="981085"/>
    <lineage>
        <taxon>Eukaryota</taxon>
        <taxon>Viridiplantae</taxon>
        <taxon>Streptophyta</taxon>
        <taxon>Embryophyta</taxon>
        <taxon>Tracheophyta</taxon>
        <taxon>Spermatophyta</taxon>
        <taxon>Magnoliopsida</taxon>
        <taxon>eudicotyledons</taxon>
        <taxon>Gunneridae</taxon>
        <taxon>Pentapetalae</taxon>
        <taxon>rosids</taxon>
        <taxon>fabids</taxon>
        <taxon>Rosales</taxon>
        <taxon>Moraceae</taxon>
        <taxon>Moreae</taxon>
        <taxon>Morus</taxon>
    </lineage>
</organism>
<name>W9RJ89_9ROSA</name>
<dbReference type="Proteomes" id="UP000030645">
    <property type="component" value="Unassembled WGS sequence"/>
</dbReference>
<dbReference type="STRING" id="981085.W9RJ89"/>
<dbReference type="AlphaFoldDB" id="W9RJ89"/>
<accession>W9RJ89</accession>
<keyword evidence="2" id="KW-1185">Reference proteome</keyword>
<dbReference type="SUPFAM" id="SSF102405">
    <property type="entry name" value="MCP/YpsA-like"/>
    <property type="match status" value="1"/>
</dbReference>
<reference evidence="2" key="1">
    <citation type="submission" date="2013-01" db="EMBL/GenBank/DDBJ databases">
        <title>Draft Genome Sequence of a Mulberry Tree, Morus notabilis C.K. Schneid.</title>
        <authorList>
            <person name="He N."/>
            <person name="Zhao S."/>
        </authorList>
    </citation>
    <scope>NUCLEOTIDE SEQUENCE</scope>
</reference>
<evidence type="ECO:0000313" key="1">
    <source>
        <dbReference type="EMBL" id="EXB80588.1"/>
    </source>
</evidence>
<dbReference type="EMBL" id="KE344817">
    <property type="protein sequence ID" value="EXB80588.1"/>
    <property type="molecule type" value="Genomic_DNA"/>
</dbReference>
<protein>
    <submittedName>
        <fullName evidence="1">Uncharacterized protein</fullName>
    </submittedName>
</protein>
<evidence type="ECO:0000313" key="2">
    <source>
        <dbReference type="Proteomes" id="UP000030645"/>
    </source>
</evidence>
<proteinExistence type="predicted"/>
<sequence length="115" mass="13007">MGIIPKAFTKNRMCGPTLGEKMPIWSIPERIATMLHFAEAFIALLGGLDSAVENGIMFSAARRILNSASTIEELREKLQAFQYIPEPVILQIEWSRKRKKNSNKRGLDVDLNLHL</sequence>
<gene>
    <name evidence="1" type="ORF">L484_009042</name>
</gene>